<evidence type="ECO:0000313" key="2">
    <source>
        <dbReference type="EMBL" id="CAL4761462.1"/>
    </source>
</evidence>
<dbReference type="EMBL" id="CAMXCT030000118">
    <property type="protein sequence ID" value="CAL4761462.1"/>
    <property type="molecule type" value="Genomic_DNA"/>
</dbReference>
<dbReference type="AlphaFoldDB" id="A0A9P1FGT8"/>
<protein>
    <submittedName>
        <fullName evidence="1">Uncharacterized protein</fullName>
    </submittedName>
</protein>
<keyword evidence="3" id="KW-1185">Reference proteome</keyword>
<sequence>MVCQWTSEEQHVVLEVPDGEDSKSTSDSERTSWAQLLQEMEENKVSDPTINQHDLHAPVTDDGIPGRHRYLIKPKAAPIYFQYAGVTTNFKYTNCASAFTTEELDASRVLTKVWRVFYHKESNEISPRKPLYFFDSDIDMAEGAVLRLL</sequence>
<reference evidence="2 3" key="2">
    <citation type="submission" date="2024-05" db="EMBL/GenBank/DDBJ databases">
        <authorList>
            <person name="Chen Y."/>
            <person name="Shah S."/>
            <person name="Dougan E. K."/>
            <person name="Thang M."/>
            <person name="Chan C."/>
        </authorList>
    </citation>
    <scope>NUCLEOTIDE SEQUENCE [LARGE SCALE GENOMIC DNA]</scope>
</reference>
<organism evidence="1">
    <name type="scientific">Cladocopium goreaui</name>
    <dbReference type="NCBI Taxonomy" id="2562237"/>
    <lineage>
        <taxon>Eukaryota</taxon>
        <taxon>Sar</taxon>
        <taxon>Alveolata</taxon>
        <taxon>Dinophyceae</taxon>
        <taxon>Suessiales</taxon>
        <taxon>Symbiodiniaceae</taxon>
        <taxon>Cladocopium</taxon>
    </lineage>
</organism>
<evidence type="ECO:0000313" key="1">
    <source>
        <dbReference type="EMBL" id="CAI3974150.1"/>
    </source>
</evidence>
<reference evidence="1" key="1">
    <citation type="submission" date="2022-10" db="EMBL/GenBank/DDBJ databases">
        <authorList>
            <person name="Chen Y."/>
            <person name="Dougan E. K."/>
            <person name="Chan C."/>
            <person name="Rhodes N."/>
            <person name="Thang M."/>
        </authorList>
    </citation>
    <scope>NUCLEOTIDE SEQUENCE</scope>
</reference>
<comment type="caution">
    <text evidence="1">The sequence shown here is derived from an EMBL/GenBank/DDBJ whole genome shotgun (WGS) entry which is preliminary data.</text>
</comment>
<gene>
    <name evidence="1" type="ORF">C1SCF055_LOCUS2576</name>
</gene>
<accession>A0A9P1FGT8</accession>
<dbReference type="EMBL" id="CAMXCT010000118">
    <property type="protein sequence ID" value="CAI3974150.1"/>
    <property type="molecule type" value="Genomic_DNA"/>
</dbReference>
<evidence type="ECO:0000313" key="3">
    <source>
        <dbReference type="Proteomes" id="UP001152797"/>
    </source>
</evidence>
<dbReference type="OrthoDB" id="408793at2759"/>
<dbReference type="EMBL" id="CAMXCT020000118">
    <property type="protein sequence ID" value="CAL1127525.1"/>
    <property type="molecule type" value="Genomic_DNA"/>
</dbReference>
<dbReference type="Proteomes" id="UP001152797">
    <property type="component" value="Unassembled WGS sequence"/>
</dbReference>
<proteinExistence type="predicted"/>
<name>A0A9P1FGT8_9DINO</name>